<dbReference type="Pfam" id="PF12937">
    <property type="entry name" value="F-box-like"/>
    <property type="match status" value="1"/>
</dbReference>
<dbReference type="InterPro" id="IPR001810">
    <property type="entry name" value="F-box_dom"/>
</dbReference>
<evidence type="ECO:0000256" key="2">
    <source>
        <dbReference type="ARBA" id="ARBA00022803"/>
    </source>
</evidence>
<protein>
    <recommendedName>
        <fullName evidence="3">F-box domain-containing protein</fullName>
    </recommendedName>
</protein>
<organism evidence="4 5">
    <name type="scientific">Acrasis kona</name>
    <dbReference type="NCBI Taxonomy" id="1008807"/>
    <lineage>
        <taxon>Eukaryota</taxon>
        <taxon>Discoba</taxon>
        <taxon>Heterolobosea</taxon>
        <taxon>Tetramitia</taxon>
        <taxon>Eutetramitia</taxon>
        <taxon>Acrasidae</taxon>
        <taxon>Acrasis</taxon>
    </lineage>
</organism>
<dbReference type="SMART" id="SM00028">
    <property type="entry name" value="TPR"/>
    <property type="match status" value="3"/>
</dbReference>
<feature type="domain" description="F-box" evidence="3">
    <location>
        <begin position="160"/>
        <end position="206"/>
    </location>
</feature>
<dbReference type="InterPro" id="IPR019734">
    <property type="entry name" value="TPR_rpt"/>
</dbReference>
<dbReference type="AlphaFoldDB" id="A0AAW2Z5V4"/>
<sequence>MSSDTEAYHASMARMFSLELKNKGNSLYSGSDYMGALEKYNEGIEAIDKLLLQYPNSKINFTAERAVLYSNKALCLIKLKRYEDVVKTATFCVQIDPGFGKGYLHLGMGYGLLGDYRNAIDTYNMGKKLQRMDKPVNVKIYNAAIEECEQHLSELQQFSFDFTEELPPEVCQLIFTYLDPSSLINCELVSTTFKEYARQKRMWKEHCQKRWLGKQCKEFQMLFQGAIVEKHWKLYYFEAERYSRRTTIKEQELCSFNWSFTASFVGSNDIEPVFGRDHVFRSQLTNEPLKWRILYDGKMVQVHEYPPLLVSRLPDWGFQMTNDYV</sequence>
<dbReference type="SUPFAM" id="SSF48452">
    <property type="entry name" value="TPR-like"/>
    <property type="match status" value="1"/>
</dbReference>
<dbReference type="InterPro" id="IPR036047">
    <property type="entry name" value="F-box-like_dom_sf"/>
</dbReference>
<proteinExistence type="predicted"/>
<evidence type="ECO:0000256" key="1">
    <source>
        <dbReference type="ARBA" id="ARBA00022737"/>
    </source>
</evidence>
<dbReference type="InterPro" id="IPR011990">
    <property type="entry name" value="TPR-like_helical_dom_sf"/>
</dbReference>
<accession>A0AAW2Z5V4</accession>
<dbReference type="Gene3D" id="1.20.1280.50">
    <property type="match status" value="1"/>
</dbReference>
<dbReference type="PANTHER" id="PTHR22904:SF523">
    <property type="entry name" value="STRESS-INDUCED-PHOSPHOPROTEIN 1"/>
    <property type="match status" value="1"/>
</dbReference>
<keyword evidence="1" id="KW-0677">Repeat</keyword>
<evidence type="ECO:0000313" key="4">
    <source>
        <dbReference type="EMBL" id="KAL0484617.1"/>
    </source>
</evidence>
<dbReference type="Gene3D" id="1.25.40.10">
    <property type="entry name" value="Tetratricopeptide repeat domain"/>
    <property type="match status" value="1"/>
</dbReference>
<keyword evidence="2" id="KW-0802">TPR repeat</keyword>
<dbReference type="GO" id="GO:0051879">
    <property type="term" value="F:Hsp90 protein binding"/>
    <property type="evidence" value="ECO:0007669"/>
    <property type="project" value="TreeGrafter"/>
</dbReference>
<gene>
    <name evidence="4" type="ORF">AKO1_003444</name>
</gene>
<feature type="non-terminal residue" evidence="4">
    <location>
        <position position="325"/>
    </location>
</feature>
<dbReference type="PROSITE" id="PS50181">
    <property type="entry name" value="FBOX"/>
    <property type="match status" value="1"/>
</dbReference>
<dbReference type="SUPFAM" id="SSF81383">
    <property type="entry name" value="F-box domain"/>
    <property type="match status" value="1"/>
</dbReference>
<name>A0AAW2Z5V4_9EUKA</name>
<reference evidence="4 5" key="1">
    <citation type="submission" date="2024-03" db="EMBL/GenBank/DDBJ databases">
        <title>The Acrasis kona genome and developmental transcriptomes reveal deep origins of eukaryotic multicellular pathways.</title>
        <authorList>
            <person name="Sheikh S."/>
            <person name="Fu C.-J."/>
            <person name="Brown M.W."/>
            <person name="Baldauf S.L."/>
        </authorList>
    </citation>
    <scope>NUCLEOTIDE SEQUENCE [LARGE SCALE GENOMIC DNA]</scope>
    <source>
        <strain evidence="4 5">ATCC MYA-3509</strain>
    </source>
</reference>
<dbReference type="PANTHER" id="PTHR22904">
    <property type="entry name" value="TPR REPEAT CONTAINING PROTEIN"/>
    <property type="match status" value="1"/>
</dbReference>
<comment type="caution">
    <text evidence="4">The sequence shown here is derived from an EMBL/GenBank/DDBJ whole genome shotgun (WGS) entry which is preliminary data.</text>
</comment>
<keyword evidence="5" id="KW-1185">Reference proteome</keyword>
<evidence type="ECO:0000313" key="5">
    <source>
        <dbReference type="Proteomes" id="UP001431209"/>
    </source>
</evidence>
<dbReference type="Proteomes" id="UP001431209">
    <property type="component" value="Unassembled WGS sequence"/>
</dbReference>
<evidence type="ECO:0000259" key="3">
    <source>
        <dbReference type="PROSITE" id="PS50181"/>
    </source>
</evidence>
<dbReference type="SMART" id="SM00256">
    <property type="entry name" value="FBOX"/>
    <property type="match status" value="1"/>
</dbReference>
<dbReference type="EMBL" id="JAOPGA020001056">
    <property type="protein sequence ID" value="KAL0484617.1"/>
    <property type="molecule type" value="Genomic_DNA"/>
</dbReference>